<dbReference type="Pfam" id="PF13344">
    <property type="entry name" value="Hydrolase_6"/>
    <property type="match status" value="1"/>
</dbReference>
<organism evidence="1 2">
    <name type="scientific">Marasmius oreades</name>
    <name type="common">fairy-ring Marasmius</name>
    <dbReference type="NCBI Taxonomy" id="181124"/>
    <lineage>
        <taxon>Eukaryota</taxon>
        <taxon>Fungi</taxon>
        <taxon>Dikarya</taxon>
        <taxon>Basidiomycota</taxon>
        <taxon>Agaricomycotina</taxon>
        <taxon>Agaricomycetes</taxon>
        <taxon>Agaricomycetidae</taxon>
        <taxon>Agaricales</taxon>
        <taxon>Marasmiineae</taxon>
        <taxon>Marasmiaceae</taxon>
        <taxon>Marasmius</taxon>
    </lineage>
</organism>
<sequence length="361" mass="39691">MLPRPLQRTLSVNSIRRSIQTKPRPSVSPLGFAFDIDGVLMAGPDPLPTAKRALQILEGDNPFNMKIPYVLLTNGGGKTEAARAEKLSARLGIKLHPEQIIQAHTILKDMTRKYADSPVLVLGGRNDELRQVAESYGFRKVFTTPDVLLWNPSVWPFQTINPSEMLSRPSVDFSKTRIGAVLVFHDPRNWGRDVQIILDVIQSGGVIGNPYVDHTSHPVEIVFCNPDLLWKSDFPRPRIGQGAFKESFQAVYKAITGSTSPYPFVQFGKPTAPTYKYAEKVLVQLVKNRDGSNAPLPGIYMIGDNPESDIAGANAAGWSSVLVHTGVFDPGSGAPPAHTPTYQARDVEAAVQWALNRTLFK</sequence>
<dbReference type="Pfam" id="PF13242">
    <property type="entry name" value="Hydrolase_like"/>
    <property type="match status" value="1"/>
</dbReference>
<keyword evidence="2" id="KW-1185">Reference proteome</keyword>
<proteinExistence type="predicted"/>
<comment type="caution">
    <text evidence="1">The sequence shown here is derived from an EMBL/GenBank/DDBJ whole genome shotgun (WGS) entry which is preliminary data.</text>
</comment>
<evidence type="ECO:0000313" key="1">
    <source>
        <dbReference type="EMBL" id="KAG7090938.1"/>
    </source>
</evidence>
<dbReference type="AlphaFoldDB" id="A0A9P7RWX0"/>
<dbReference type="KEGG" id="more:E1B28_010010"/>
<dbReference type="SUPFAM" id="SSF56784">
    <property type="entry name" value="HAD-like"/>
    <property type="match status" value="1"/>
</dbReference>
<dbReference type="NCBIfam" id="TIGR01460">
    <property type="entry name" value="HAD-SF-IIA"/>
    <property type="match status" value="1"/>
</dbReference>
<dbReference type="OrthoDB" id="10251048at2759"/>
<reference evidence="1" key="1">
    <citation type="journal article" date="2021" name="Genome Biol. Evol.">
        <title>The assembled and annotated genome of the fairy-ring fungus Marasmius oreades.</title>
        <authorList>
            <person name="Hiltunen M."/>
            <person name="Ament-Velasquez S.L."/>
            <person name="Johannesson H."/>
        </authorList>
    </citation>
    <scope>NUCLEOTIDE SEQUENCE</scope>
    <source>
        <strain evidence="1">03SP1</strain>
    </source>
</reference>
<dbReference type="EMBL" id="CM032186">
    <property type="protein sequence ID" value="KAG7090938.1"/>
    <property type="molecule type" value="Genomic_DNA"/>
</dbReference>
<dbReference type="GO" id="GO:0046474">
    <property type="term" value="P:glycerophospholipid biosynthetic process"/>
    <property type="evidence" value="ECO:0007669"/>
    <property type="project" value="TreeGrafter"/>
</dbReference>
<dbReference type="GeneID" id="66079086"/>
<accession>A0A9P7RWX0</accession>
<dbReference type="GO" id="GO:0005739">
    <property type="term" value="C:mitochondrion"/>
    <property type="evidence" value="ECO:0007669"/>
    <property type="project" value="TreeGrafter"/>
</dbReference>
<dbReference type="PANTHER" id="PTHR14269:SF4">
    <property type="entry name" value="CAT EYE SYNDROME CRITICAL REGION PROTEIN 5"/>
    <property type="match status" value="1"/>
</dbReference>
<dbReference type="Gene3D" id="3.40.50.1000">
    <property type="entry name" value="HAD superfamily/HAD-like"/>
    <property type="match status" value="2"/>
</dbReference>
<gene>
    <name evidence="1" type="ORF">E1B28_010010</name>
</gene>
<dbReference type="InterPro" id="IPR023214">
    <property type="entry name" value="HAD_sf"/>
</dbReference>
<evidence type="ECO:0008006" key="3">
    <source>
        <dbReference type="Google" id="ProtNLM"/>
    </source>
</evidence>
<dbReference type="InterPro" id="IPR036412">
    <property type="entry name" value="HAD-like_sf"/>
</dbReference>
<dbReference type="Proteomes" id="UP001049176">
    <property type="component" value="Chromosome 6"/>
</dbReference>
<dbReference type="InterPro" id="IPR006357">
    <property type="entry name" value="HAD-SF_hydro_IIA"/>
</dbReference>
<evidence type="ECO:0000313" key="2">
    <source>
        <dbReference type="Proteomes" id="UP001049176"/>
    </source>
</evidence>
<dbReference type="InterPro" id="IPR006353">
    <property type="entry name" value="HAD-SF_hydro_IIA_CECR5"/>
</dbReference>
<dbReference type="InterPro" id="IPR050324">
    <property type="entry name" value="CDP-alcohol_PTase-I"/>
</dbReference>
<dbReference type="NCBIfam" id="TIGR01456">
    <property type="entry name" value="CECR5"/>
    <property type="match status" value="1"/>
</dbReference>
<name>A0A9P7RWX0_9AGAR</name>
<dbReference type="PANTHER" id="PTHR14269">
    <property type="entry name" value="CDP-DIACYLGLYCEROL--GLYCEROL-3-PHOSPHATE 3-PHOSPHATIDYLTRANSFERASE-RELATED"/>
    <property type="match status" value="1"/>
</dbReference>
<dbReference type="RefSeq" id="XP_043007408.1">
    <property type="nucleotide sequence ID" value="XM_043154948.1"/>
</dbReference>
<protein>
    <recommendedName>
        <fullName evidence="3">HAD-superfamily hydrolase</fullName>
    </recommendedName>
</protein>